<evidence type="ECO:0000256" key="6">
    <source>
        <dbReference type="ARBA" id="ARBA00023163"/>
    </source>
</evidence>
<dbReference type="GO" id="GO:0003700">
    <property type="term" value="F:DNA-binding transcription factor activity"/>
    <property type="evidence" value="ECO:0007669"/>
    <property type="project" value="InterPro"/>
</dbReference>
<keyword evidence="1" id="KW-0479">Metal-binding</keyword>
<feature type="region of interest" description="Disordered" evidence="8">
    <location>
        <begin position="263"/>
        <end position="295"/>
    </location>
</feature>
<dbReference type="STRING" id="3469.A0A4Y7K9L0"/>
<evidence type="ECO:0000256" key="1">
    <source>
        <dbReference type="ARBA" id="ARBA00022723"/>
    </source>
</evidence>
<keyword evidence="5" id="KW-0805">Transcription regulation</keyword>
<evidence type="ECO:0000259" key="9">
    <source>
        <dbReference type="PROSITE" id="PS50157"/>
    </source>
</evidence>
<evidence type="ECO:0000256" key="5">
    <source>
        <dbReference type="ARBA" id="ARBA00023015"/>
    </source>
</evidence>
<evidence type="ECO:0000313" key="10">
    <source>
        <dbReference type="EMBL" id="RZC69030.1"/>
    </source>
</evidence>
<dbReference type="AlphaFoldDB" id="A0A4Y7K9L0"/>
<feature type="region of interest" description="Disordered" evidence="8">
    <location>
        <begin position="8"/>
        <end position="92"/>
    </location>
</feature>
<evidence type="ECO:0000256" key="8">
    <source>
        <dbReference type="SAM" id="MobiDB-lite"/>
    </source>
</evidence>
<evidence type="ECO:0000256" key="3">
    <source>
        <dbReference type="ARBA" id="ARBA00022771"/>
    </source>
</evidence>
<dbReference type="InterPro" id="IPR044653">
    <property type="entry name" value="AZF1/2/3-like"/>
</dbReference>
<keyword evidence="6" id="KW-0804">Transcription</keyword>
<dbReference type="Gramene" id="RZC69030">
    <property type="protein sequence ID" value="RZC69030"/>
    <property type="gene ID" value="C5167_032139"/>
</dbReference>
<feature type="compositionally biased region" description="Polar residues" evidence="8">
    <location>
        <begin position="280"/>
        <end position="295"/>
    </location>
</feature>
<evidence type="ECO:0000313" key="11">
    <source>
        <dbReference type="Proteomes" id="UP000316621"/>
    </source>
</evidence>
<keyword evidence="4" id="KW-0862">Zinc</keyword>
<feature type="domain" description="C2H2-type" evidence="9">
    <location>
        <begin position="248"/>
        <end position="275"/>
    </location>
</feature>
<dbReference type="PANTHER" id="PTHR45988">
    <property type="entry name" value="C2H2 TYPE ZINC FINGER TRANSCRIPTION FACTOR FAMILY-RELATED"/>
    <property type="match status" value="1"/>
</dbReference>
<dbReference type="Proteomes" id="UP000316621">
    <property type="component" value="Chromosome 7"/>
</dbReference>
<dbReference type="PANTHER" id="PTHR45988:SF1">
    <property type="entry name" value="ZINC FINGER PROTEIN AZF2"/>
    <property type="match status" value="1"/>
</dbReference>
<feature type="compositionally biased region" description="Polar residues" evidence="8">
    <location>
        <begin position="34"/>
        <end position="50"/>
    </location>
</feature>
<dbReference type="GO" id="GO:0005634">
    <property type="term" value="C:nucleus"/>
    <property type="evidence" value="ECO:0007669"/>
    <property type="project" value="TreeGrafter"/>
</dbReference>
<dbReference type="GO" id="GO:0000976">
    <property type="term" value="F:transcription cis-regulatory region binding"/>
    <property type="evidence" value="ECO:0007669"/>
    <property type="project" value="TreeGrafter"/>
</dbReference>
<evidence type="ECO:0000256" key="4">
    <source>
        <dbReference type="ARBA" id="ARBA00022833"/>
    </source>
</evidence>
<reference evidence="10 11" key="1">
    <citation type="journal article" date="2018" name="Science">
        <title>The opium poppy genome and morphinan production.</title>
        <authorList>
            <person name="Guo L."/>
            <person name="Winzer T."/>
            <person name="Yang X."/>
            <person name="Li Y."/>
            <person name="Ning Z."/>
            <person name="He Z."/>
            <person name="Teodor R."/>
            <person name="Lu Y."/>
            <person name="Bowser T.A."/>
            <person name="Graham I.A."/>
            <person name="Ye K."/>
        </authorList>
    </citation>
    <scope>NUCLEOTIDE SEQUENCE [LARGE SCALE GENOMIC DNA]</scope>
    <source>
        <strain evidence="11">cv. HN1</strain>
        <tissue evidence="10">Leaves</tissue>
    </source>
</reference>
<dbReference type="Pfam" id="PF13912">
    <property type="entry name" value="zf-C2H2_6"/>
    <property type="match status" value="2"/>
</dbReference>
<sequence>MKVLLQLRNKVPSSYSEEEDSEETYSGSKLGSDYVNSSYSPQYVSSTVGKSGSRLPRWITTGRRGRKGSRPSASASSYNSLTSTEKEEEPPFGEMEAAEALLMLSKGLSLDETRKLQTQTDSIVKFPEYNLIKKRKIEDSGVGYAEDRLKIARVDKETNNYRDEFSMDTMTKKNVEAIHKVPMVSSASGNFSCHNCGKSFGCYQALGGHKSSCNSNYLKSEGGESAPQGSMRKTNNESSKDLANSGPHQCKFCAESFSTGQALGGHQRRHKREPVEPHVSRSSVSPPKNISGDCPTNSLTSVQEAAEENITSKKIIMLDLNEDPPMEKDDVYIDLQCPKQLKLSLDFF</sequence>
<accession>A0A4Y7K9L0</accession>
<dbReference type="PROSITE" id="PS50157">
    <property type="entry name" value="ZINC_FINGER_C2H2_2"/>
    <property type="match status" value="1"/>
</dbReference>
<dbReference type="InterPro" id="IPR013087">
    <property type="entry name" value="Znf_C2H2_type"/>
</dbReference>
<organism evidence="10 11">
    <name type="scientific">Papaver somniferum</name>
    <name type="common">Opium poppy</name>
    <dbReference type="NCBI Taxonomy" id="3469"/>
    <lineage>
        <taxon>Eukaryota</taxon>
        <taxon>Viridiplantae</taxon>
        <taxon>Streptophyta</taxon>
        <taxon>Embryophyta</taxon>
        <taxon>Tracheophyta</taxon>
        <taxon>Spermatophyta</taxon>
        <taxon>Magnoliopsida</taxon>
        <taxon>Ranunculales</taxon>
        <taxon>Papaveraceae</taxon>
        <taxon>Papaveroideae</taxon>
        <taxon>Papaver</taxon>
    </lineage>
</organism>
<dbReference type="GO" id="GO:0008270">
    <property type="term" value="F:zinc ion binding"/>
    <property type="evidence" value="ECO:0007669"/>
    <property type="project" value="UniProtKB-KW"/>
</dbReference>
<dbReference type="EMBL" id="CM010721">
    <property type="protein sequence ID" value="RZC69030.1"/>
    <property type="molecule type" value="Genomic_DNA"/>
</dbReference>
<proteinExistence type="predicted"/>
<dbReference type="SUPFAM" id="SSF57667">
    <property type="entry name" value="beta-beta-alpha zinc fingers"/>
    <property type="match status" value="1"/>
</dbReference>
<dbReference type="PROSITE" id="PS00028">
    <property type="entry name" value="ZINC_FINGER_C2H2_1"/>
    <property type="match status" value="1"/>
</dbReference>
<keyword evidence="11" id="KW-1185">Reference proteome</keyword>
<name>A0A4Y7K9L0_PAPSO</name>
<keyword evidence="2" id="KW-0677">Repeat</keyword>
<dbReference type="InterPro" id="IPR036236">
    <property type="entry name" value="Znf_C2H2_sf"/>
</dbReference>
<feature type="region of interest" description="Disordered" evidence="8">
    <location>
        <begin position="221"/>
        <end position="243"/>
    </location>
</feature>
<dbReference type="Gene3D" id="3.30.160.60">
    <property type="entry name" value="Classic Zinc Finger"/>
    <property type="match status" value="1"/>
</dbReference>
<keyword evidence="3 7" id="KW-0863">Zinc-finger</keyword>
<gene>
    <name evidence="10" type="ORF">C5167_032139</name>
</gene>
<evidence type="ECO:0000256" key="7">
    <source>
        <dbReference type="PROSITE-ProRule" id="PRU00042"/>
    </source>
</evidence>
<protein>
    <recommendedName>
        <fullName evidence="9">C2H2-type domain-containing protein</fullName>
    </recommendedName>
</protein>
<evidence type="ECO:0000256" key="2">
    <source>
        <dbReference type="ARBA" id="ARBA00022737"/>
    </source>
</evidence>
<feature type="compositionally biased region" description="Low complexity" evidence="8">
    <location>
        <begin position="70"/>
        <end position="83"/>
    </location>
</feature>